<dbReference type="KEGG" id="acy:Anacy_6110"/>
<protein>
    <submittedName>
        <fullName evidence="3">Filamentous hemagglutinin family outer membrane protein</fullName>
    </submittedName>
</protein>
<dbReference type="InterPro" id="IPR011050">
    <property type="entry name" value="Pectin_lyase_fold/virulence"/>
</dbReference>
<keyword evidence="4" id="KW-1185">Reference proteome</keyword>
<evidence type="ECO:0000313" key="3">
    <source>
        <dbReference type="EMBL" id="AFZ61381.1"/>
    </source>
</evidence>
<dbReference type="SMART" id="SM00912">
    <property type="entry name" value="Haemagg_act"/>
    <property type="match status" value="1"/>
</dbReference>
<name>K9ZQC8_ANACC</name>
<dbReference type="NCBIfam" id="TIGR01901">
    <property type="entry name" value="adhes_NPXG"/>
    <property type="match status" value="1"/>
</dbReference>
<proteinExistence type="predicted"/>
<sequence length="1314" mass="135848">MIPKLYSMALMFNKICQQSLLLVTLSLLNNGHVAQAQLIPVADTTLGSENSQIIPIGINNHIIQGGANRGNNLFHSFKEFHVDNGRGVFFISPSGIDNIIGRVTGTNASNILGNLGVLDNSFNIDNANLFLINPNGVYFGANAGLFLGGSFVASTADGLLFDNRFEFSASHPNNPPLMTVNIPVGLQFRETAGNGIIQPINVEGSFLEGAEGKTVALVGGEINFNNARLTVLDGKIELGSIEGEHLINISSNSQKLTFNYPQIDSQTSQNINFLNDTHIDVNGQGGFVNIYGDKISLNSSQIRANGNQGGININSNSFDARFGVLSTTTGNSGLPGNIFVKVNDSINLTFSRIDSDNFFSFEPADSGNISLEAGGLISLDLSFINTGVSLFTPGNGGDITIKANSLNLSNASRIRATTDGEGNAGNITVVLNDKLSLDRASILTNVSSGAVGIGGDINIKTNSLSLTNVGSIVSGTLGILEAGNINIEANTIDLDNSVITSATGDLLGLASGSVILGDGGNAGQLDIKTNTLKLNNGSFVITSTLNSGNGGTLNINVTDSLEVTKSLNNNQDFSSITTLTLGTGNAGKLNIETSNLKVNNQGIISTSSGTDVPFFVDYLGDLALGNGGNAGKLTIITDTLLIENGGKVITSTLNSGQGGLLTINANNFVEIIGNLNNPANLSLITTATSDTGNAGDLNLTTDKLILRDFGRISASTLESIGQGGNININAQESVNISRGAGIQAQTFADGNAGNVTLETRRLTLENGGTISTGTNRNTTGQGGNININATESINLSGTITNPNDILPIPSALTTATRGTGNAGNITINTPNLTATNGGVIATSTSPESTGDGGDLTANINILRISGISPEGLITSALSTDTTGKGDAGNIDLSARQIFLENGGLISGSTASQGKGGTLNINANESININGTALNGQPSAILAISGIEGIPRNPLLIDVPLNPANSTGKAGDINIKTPQLIVESGGKIAVTTQGQGDAGNINLKVSDNINLNGNNSGIFANTTTDSTGKGGNIFIDPITVSVENGAAIAVDSQGSGIGGDIDLITQNLFLDNGKISATTASNTGGNIKLQVANYSLLRNNSLISTTAGSEGGAGAGGNISIDTKFLIAVPFENSDITANSFGGQGGKINITAEGIFGLEIRNQLTPFSDITAFSQLDPTLNGQIILNIPETDPSNDLTELPESVVDPDQLIAQNPCKQGKESQFVNTGRGGLPPSPEQAVGNNFTQVDLVEPVTTGKQKPDNWQLSSKENHSQPITPVRGWMLNEKGQLILTAYDPKSNFEQRQNQKSSSCNHKN</sequence>
<dbReference type="PATRIC" id="fig|272123.3.peg.6640"/>
<dbReference type="EMBL" id="CP003663">
    <property type="protein sequence ID" value="AFZ61381.1"/>
    <property type="molecule type" value="Genomic_DNA"/>
</dbReference>
<evidence type="ECO:0000313" key="4">
    <source>
        <dbReference type="Proteomes" id="UP000010474"/>
    </source>
</evidence>
<dbReference type="InterPro" id="IPR012334">
    <property type="entry name" value="Pectin_lyas_fold"/>
</dbReference>
<dbReference type="OrthoDB" id="501088at2"/>
<feature type="compositionally biased region" description="Polar residues" evidence="1">
    <location>
        <begin position="1254"/>
        <end position="1274"/>
    </location>
</feature>
<dbReference type="Gene3D" id="2.160.20.10">
    <property type="entry name" value="Single-stranded right-handed beta-helix, Pectin lyase-like"/>
    <property type="match status" value="3"/>
</dbReference>
<dbReference type="SUPFAM" id="SSF51126">
    <property type="entry name" value="Pectin lyase-like"/>
    <property type="match status" value="5"/>
</dbReference>
<feature type="region of interest" description="Disordered" evidence="1">
    <location>
        <begin position="1253"/>
        <end position="1274"/>
    </location>
</feature>
<evidence type="ECO:0000259" key="2">
    <source>
        <dbReference type="SMART" id="SM00912"/>
    </source>
</evidence>
<dbReference type="Pfam" id="PF05860">
    <property type="entry name" value="TPS"/>
    <property type="match status" value="1"/>
</dbReference>
<keyword evidence="3" id="KW-0614">Plasmid</keyword>
<dbReference type="InterPro" id="IPR008638">
    <property type="entry name" value="FhaB/CdiA-like_TPS"/>
</dbReference>
<gene>
    <name evidence="3" type="ordered locus">Anacy_6110</name>
</gene>
<accession>K9ZQC8</accession>
<reference evidence="4" key="1">
    <citation type="journal article" date="2013" name="Proc. Natl. Acad. Sci. U.S.A.">
        <title>Improving the coverage of the cyanobacterial phylum using diversity-driven genome sequencing.</title>
        <authorList>
            <person name="Shih P.M."/>
            <person name="Wu D."/>
            <person name="Latifi A."/>
            <person name="Axen S.D."/>
            <person name="Fewer D.P."/>
            <person name="Talla E."/>
            <person name="Calteau A."/>
            <person name="Cai F."/>
            <person name="Tandeau de Marsac N."/>
            <person name="Rippka R."/>
            <person name="Herdman M."/>
            <person name="Sivonen K."/>
            <person name="Coursin T."/>
            <person name="Laurent T."/>
            <person name="Goodwin L."/>
            <person name="Nolan M."/>
            <person name="Davenport K.W."/>
            <person name="Han C.S."/>
            <person name="Rubin E.M."/>
            <person name="Eisen J.A."/>
            <person name="Woyke T."/>
            <person name="Gugger M."/>
            <person name="Kerfeld C.A."/>
        </authorList>
    </citation>
    <scope>NUCLEOTIDE SEQUENCE [LARGE SCALE GENOMIC DNA]</scope>
    <source>
        <strain evidence="4">ATCC 27899 / PCC 7122</strain>
    </source>
</reference>
<dbReference type="Proteomes" id="UP000010474">
    <property type="component" value="Plasmid pANACY.04"/>
</dbReference>
<organism evidence="3 4">
    <name type="scientific">Anabaena cylindrica (strain ATCC 27899 / PCC 7122)</name>
    <dbReference type="NCBI Taxonomy" id="272123"/>
    <lineage>
        <taxon>Bacteria</taxon>
        <taxon>Bacillati</taxon>
        <taxon>Cyanobacteriota</taxon>
        <taxon>Cyanophyceae</taxon>
        <taxon>Nostocales</taxon>
        <taxon>Nostocaceae</taxon>
        <taxon>Anabaena</taxon>
    </lineage>
</organism>
<dbReference type="RefSeq" id="WP_015217842.1">
    <property type="nucleotide sequence ID" value="NC_019774.1"/>
</dbReference>
<evidence type="ECO:0000256" key="1">
    <source>
        <dbReference type="SAM" id="MobiDB-lite"/>
    </source>
</evidence>
<geneLocation type="plasmid" evidence="3 4">
    <name>pANACY.04</name>
</geneLocation>
<dbReference type="HOGENOM" id="CLU_001325_1_0_3"/>
<feature type="domain" description="Filamentous haemagglutinin FhaB/tRNA nuclease CdiA-like TPS" evidence="2">
    <location>
        <begin position="47"/>
        <end position="162"/>
    </location>
</feature>